<feature type="transmembrane region" description="Helical" evidence="7">
    <location>
        <begin position="73"/>
        <end position="94"/>
    </location>
</feature>
<evidence type="ECO:0000256" key="1">
    <source>
        <dbReference type="ARBA" id="ARBA00004370"/>
    </source>
</evidence>
<dbReference type="Proteomes" id="UP000652761">
    <property type="component" value="Unassembled WGS sequence"/>
</dbReference>
<evidence type="ECO:0000259" key="8">
    <source>
        <dbReference type="Pfam" id="PF01490"/>
    </source>
</evidence>
<feature type="transmembrane region" description="Helical" evidence="7">
    <location>
        <begin position="374"/>
        <end position="394"/>
    </location>
</feature>
<evidence type="ECO:0000256" key="2">
    <source>
        <dbReference type="ARBA" id="ARBA00022448"/>
    </source>
</evidence>
<keyword evidence="3 7" id="KW-0812">Transmembrane</keyword>
<accession>A0A843TUR4</accession>
<feature type="transmembrane region" description="Helical" evidence="7">
    <location>
        <begin position="406"/>
        <end position="428"/>
    </location>
</feature>
<dbReference type="AlphaFoldDB" id="A0A843TUR4"/>
<evidence type="ECO:0000256" key="5">
    <source>
        <dbReference type="ARBA" id="ARBA00022989"/>
    </source>
</evidence>
<reference evidence="9" key="1">
    <citation type="submission" date="2017-07" db="EMBL/GenBank/DDBJ databases">
        <title>Taro Niue Genome Assembly and Annotation.</title>
        <authorList>
            <person name="Atibalentja N."/>
            <person name="Keating K."/>
            <person name="Fields C.J."/>
        </authorList>
    </citation>
    <scope>NUCLEOTIDE SEQUENCE</scope>
    <source>
        <strain evidence="9">Niue_2</strain>
        <tissue evidence="9">Leaf</tissue>
    </source>
</reference>
<evidence type="ECO:0000256" key="3">
    <source>
        <dbReference type="ARBA" id="ARBA00022692"/>
    </source>
</evidence>
<organism evidence="9 10">
    <name type="scientific">Colocasia esculenta</name>
    <name type="common">Wild taro</name>
    <name type="synonym">Arum esculentum</name>
    <dbReference type="NCBI Taxonomy" id="4460"/>
    <lineage>
        <taxon>Eukaryota</taxon>
        <taxon>Viridiplantae</taxon>
        <taxon>Streptophyta</taxon>
        <taxon>Embryophyta</taxon>
        <taxon>Tracheophyta</taxon>
        <taxon>Spermatophyta</taxon>
        <taxon>Magnoliopsida</taxon>
        <taxon>Liliopsida</taxon>
        <taxon>Araceae</taxon>
        <taxon>Aroideae</taxon>
        <taxon>Colocasieae</taxon>
        <taxon>Colocasia</taxon>
    </lineage>
</organism>
<dbReference type="OrthoDB" id="40134at2759"/>
<feature type="transmembrane region" description="Helical" evidence="7">
    <location>
        <begin position="348"/>
        <end position="368"/>
    </location>
</feature>
<proteinExistence type="predicted"/>
<dbReference type="GO" id="GO:0006865">
    <property type="term" value="P:amino acid transport"/>
    <property type="evidence" value="ECO:0007669"/>
    <property type="project" value="UniProtKB-KW"/>
</dbReference>
<feature type="non-terminal residue" evidence="9">
    <location>
        <position position="1"/>
    </location>
</feature>
<dbReference type="GO" id="GO:0016020">
    <property type="term" value="C:membrane"/>
    <property type="evidence" value="ECO:0007669"/>
    <property type="project" value="UniProtKB-SubCell"/>
</dbReference>
<dbReference type="InterPro" id="IPR013057">
    <property type="entry name" value="AA_transpt_TM"/>
</dbReference>
<keyword evidence="5 7" id="KW-1133">Transmembrane helix</keyword>
<feature type="transmembrane region" description="Helical" evidence="7">
    <location>
        <begin position="157"/>
        <end position="182"/>
    </location>
</feature>
<sequence>SVWTATAHVVTVIIGSGVLAIPWSAAQLGWILAFSVLLFFSFAAYYNSTLLADCYRHPGPLEGRRNRTYMDAIWWFLFLGEKTVTMCGIVQYIILWGSLVGYTLTAAMSVKQIRTTACLHVKGKNAPCQNSGMLSLLIFDGMQIVLSQLPNLANVAILSYIAAAMSFTYSFIGLYLCIRVFASQHEIRGSLFVGSDSASSITIWHTFQALGNIAFAYTFSMILIEIQDTLKSPPPENKTMKKAAFYGIGLTTLFYISLGFVGYAAFGSAAPGNVITGFTEPFWLIEVGNTAVVVHLVGAYQVYGQPAFASCESLCAAKWPNSGFFHSVHKLRLPFAKDKFFEFTFARVVLRTIFVCLTTLVAATIPFFNSVLGLLGSIAFWPLTVYYPVSMHVAQAEVKRWSIKWVSLMAMTWTCLLVAVLGAAGSIVEITKQMDHAKLFHIQ</sequence>
<dbReference type="EMBL" id="NMUH01000229">
    <property type="protein sequence ID" value="MQL74951.1"/>
    <property type="molecule type" value="Genomic_DNA"/>
</dbReference>
<evidence type="ECO:0000313" key="9">
    <source>
        <dbReference type="EMBL" id="MQL74951.1"/>
    </source>
</evidence>
<dbReference type="Pfam" id="PF01490">
    <property type="entry name" value="Aa_trans"/>
    <property type="match status" value="1"/>
</dbReference>
<comment type="caution">
    <text evidence="9">The sequence shown here is derived from an EMBL/GenBank/DDBJ whole genome shotgun (WGS) entry which is preliminary data.</text>
</comment>
<keyword evidence="2" id="KW-0813">Transport</keyword>
<feature type="transmembrane region" description="Helical" evidence="7">
    <location>
        <begin position="30"/>
        <end position="52"/>
    </location>
</feature>
<keyword evidence="4" id="KW-0029">Amino-acid transport</keyword>
<feature type="transmembrane region" description="Helical" evidence="7">
    <location>
        <begin position="244"/>
        <end position="266"/>
    </location>
</feature>
<evidence type="ECO:0000256" key="4">
    <source>
        <dbReference type="ARBA" id="ARBA00022970"/>
    </source>
</evidence>
<protein>
    <recommendedName>
        <fullName evidence="8">Amino acid transporter transmembrane domain-containing protein</fullName>
    </recommendedName>
</protein>
<dbReference type="PANTHER" id="PTHR48017">
    <property type="entry name" value="OS05G0424000 PROTEIN-RELATED"/>
    <property type="match status" value="1"/>
</dbReference>
<comment type="subcellular location">
    <subcellularLocation>
        <location evidence="1">Membrane</location>
    </subcellularLocation>
</comment>
<evidence type="ECO:0000256" key="7">
    <source>
        <dbReference type="SAM" id="Phobius"/>
    </source>
</evidence>
<name>A0A843TUR4_COLES</name>
<keyword evidence="10" id="KW-1185">Reference proteome</keyword>
<keyword evidence="6 7" id="KW-0472">Membrane</keyword>
<feature type="domain" description="Amino acid transporter transmembrane" evidence="8">
    <location>
        <begin position="1"/>
        <end position="429"/>
    </location>
</feature>
<evidence type="ECO:0000313" key="10">
    <source>
        <dbReference type="Proteomes" id="UP000652761"/>
    </source>
</evidence>
<gene>
    <name evidence="9" type="ORF">Taro_007328</name>
</gene>
<evidence type="ECO:0000256" key="6">
    <source>
        <dbReference type="ARBA" id="ARBA00023136"/>
    </source>
</evidence>